<keyword evidence="5" id="KW-0472">Membrane</keyword>
<gene>
    <name evidence="7" type="ORF">HCN08_19960</name>
</gene>
<keyword evidence="4" id="KW-0342">GTP-binding</keyword>
<protein>
    <recommendedName>
        <fullName evidence="6">G domain-containing protein</fullName>
    </recommendedName>
</protein>
<dbReference type="InterPro" id="IPR027417">
    <property type="entry name" value="P-loop_NTPase"/>
</dbReference>
<name>A0ABX0ZV92_9ACTN</name>
<accession>A0ABX0ZV92</accession>
<evidence type="ECO:0000256" key="3">
    <source>
        <dbReference type="ARBA" id="ARBA00022801"/>
    </source>
</evidence>
<comment type="subcellular location">
    <subcellularLocation>
        <location evidence="1">Membrane</location>
    </subcellularLocation>
</comment>
<evidence type="ECO:0000259" key="6">
    <source>
        <dbReference type="Pfam" id="PF01926"/>
    </source>
</evidence>
<dbReference type="PANTHER" id="PTHR10465:SF0">
    <property type="entry name" value="SARCALUMENIN"/>
    <property type="match status" value="1"/>
</dbReference>
<keyword evidence="3" id="KW-0378">Hydrolase</keyword>
<comment type="caution">
    <text evidence="7">The sequence shown here is derived from an EMBL/GenBank/DDBJ whole genome shotgun (WGS) entry which is preliminary data.</text>
</comment>
<evidence type="ECO:0000256" key="5">
    <source>
        <dbReference type="ARBA" id="ARBA00023136"/>
    </source>
</evidence>
<dbReference type="EMBL" id="JAATEJ010000016">
    <property type="protein sequence ID" value="NJP45659.1"/>
    <property type="molecule type" value="Genomic_DNA"/>
</dbReference>
<dbReference type="Gene3D" id="3.40.50.300">
    <property type="entry name" value="P-loop containing nucleotide triphosphate hydrolases"/>
    <property type="match status" value="1"/>
</dbReference>
<feature type="domain" description="G" evidence="6">
    <location>
        <begin position="59"/>
        <end position="201"/>
    </location>
</feature>
<evidence type="ECO:0000256" key="1">
    <source>
        <dbReference type="ARBA" id="ARBA00004370"/>
    </source>
</evidence>
<dbReference type="Pfam" id="PF01926">
    <property type="entry name" value="MMR_HSR1"/>
    <property type="match status" value="1"/>
</dbReference>
<keyword evidence="2" id="KW-0547">Nucleotide-binding</keyword>
<keyword evidence="8" id="KW-1185">Reference proteome</keyword>
<proteinExistence type="predicted"/>
<dbReference type="RefSeq" id="WP_167984517.1">
    <property type="nucleotide sequence ID" value="NZ_JAATEJ010000016.1"/>
</dbReference>
<evidence type="ECO:0000256" key="4">
    <source>
        <dbReference type="ARBA" id="ARBA00023134"/>
    </source>
</evidence>
<dbReference type="InterPro" id="IPR027094">
    <property type="entry name" value="Mitofusin_fam"/>
</dbReference>
<evidence type="ECO:0000256" key="2">
    <source>
        <dbReference type="ARBA" id="ARBA00022741"/>
    </source>
</evidence>
<dbReference type="Proteomes" id="UP000734511">
    <property type="component" value="Unassembled WGS sequence"/>
</dbReference>
<evidence type="ECO:0000313" key="7">
    <source>
        <dbReference type="EMBL" id="NJP45659.1"/>
    </source>
</evidence>
<sequence>MSAAAPGPAGTATAGGPALGELCARVMALCDTAAPLLPAGPAADAVAAVRQRLGERTLRVAVGGRMNAGKSTLVNALLGRRLAATAATECTMLVAWFRRGVQNGIEVRRVDGRTYRVPGVPGGGVPRDPVLLGSPREEIAEIVVEVTDNLGADLYTLVDTPGMDTLSGLDEVAMRALGQADALLYVMPHPGAGDLEALQALRAKADARMTALNVVGVLSRVDELGSGVGDPWPAARRVAATYGRRLTGIVTEVVPVAGLLAQTALGDEFGEQDAALVWRLAAVEPAALERALYSPDDFLRWADGPLTAEQRQRIFGLLGRYGIAAAVAAVSGGVRGTSALLRELRRASGIDPLLDHVQRRFVDAADRLRAATALGALEAVADPGPALPPPARAALDAMRAGIAAVRRHPLMRQQDLAAALADLAGGRLVLAEPDTAALVALATGTTTLACLSLTPGTPPTTVAATAATHATHWRTLESTAASPQARRHARTAREICEALLFDALP</sequence>
<dbReference type="InterPro" id="IPR006073">
    <property type="entry name" value="GTP-bd"/>
</dbReference>
<dbReference type="SUPFAM" id="SSF52540">
    <property type="entry name" value="P-loop containing nucleoside triphosphate hydrolases"/>
    <property type="match status" value="1"/>
</dbReference>
<dbReference type="PANTHER" id="PTHR10465">
    <property type="entry name" value="TRANSMEMBRANE GTPASE FZO1"/>
    <property type="match status" value="1"/>
</dbReference>
<evidence type="ECO:0000313" key="8">
    <source>
        <dbReference type="Proteomes" id="UP000734511"/>
    </source>
</evidence>
<organism evidence="7 8">
    <name type="scientific">Actinacidiphila epipremni</name>
    <dbReference type="NCBI Taxonomy" id="2053013"/>
    <lineage>
        <taxon>Bacteria</taxon>
        <taxon>Bacillati</taxon>
        <taxon>Actinomycetota</taxon>
        <taxon>Actinomycetes</taxon>
        <taxon>Kitasatosporales</taxon>
        <taxon>Streptomycetaceae</taxon>
        <taxon>Actinacidiphila</taxon>
    </lineage>
</organism>
<reference evidence="7 8" key="1">
    <citation type="submission" date="2020-03" db="EMBL/GenBank/DDBJ databases">
        <title>WGS of actinomycetes isolated from Thailand.</title>
        <authorList>
            <person name="Thawai C."/>
        </authorList>
    </citation>
    <scope>NUCLEOTIDE SEQUENCE [LARGE SCALE GENOMIC DNA]</scope>
    <source>
        <strain evidence="7 8">PRB2-1</strain>
    </source>
</reference>